<accession>A0A1M7IBH0</accession>
<dbReference type="AlphaFoldDB" id="A0A1M7IBH0"/>
<gene>
    <name evidence="1" type="ORF">SAMN05878281_0490</name>
</gene>
<dbReference type="Proteomes" id="UP000190235">
    <property type="component" value="Chromosome I"/>
</dbReference>
<reference evidence="2" key="1">
    <citation type="submission" date="2016-11" db="EMBL/GenBank/DDBJ databases">
        <authorList>
            <person name="Varghese N."/>
            <person name="Submissions S."/>
        </authorList>
    </citation>
    <scope>NUCLEOTIDE SEQUENCE [LARGE SCALE GENOMIC DNA]</scope>
    <source>
        <strain evidence="2">ACAM 48</strain>
    </source>
</reference>
<proteinExistence type="predicted"/>
<evidence type="ECO:0000313" key="2">
    <source>
        <dbReference type="Proteomes" id="UP000190235"/>
    </source>
</evidence>
<sequence>MFKPHRGVIFVEKIVENGIQLQRRGILLDNRYLLLDRQLLIDIIGILKLPLYHGVKNKYDFI</sequence>
<evidence type="ECO:0000313" key="1">
    <source>
        <dbReference type="EMBL" id="SHM38156.1"/>
    </source>
</evidence>
<dbReference type="EMBL" id="LT670848">
    <property type="protein sequence ID" value="SHM38156.1"/>
    <property type="molecule type" value="Genomic_DNA"/>
</dbReference>
<dbReference type="STRING" id="143223.SAMN05878281_0490"/>
<organism evidence="1 2">
    <name type="scientific">Salegentibacter salegens</name>
    <dbReference type="NCBI Taxonomy" id="143223"/>
    <lineage>
        <taxon>Bacteria</taxon>
        <taxon>Pseudomonadati</taxon>
        <taxon>Bacteroidota</taxon>
        <taxon>Flavobacteriia</taxon>
        <taxon>Flavobacteriales</taxon>
        <taxon>Flavobacteriaceae</taxon>
        <taxon>Salegentibacter</taxon>
    </lineage>
</organism>
<keyword evidence="2" id="KW-1185">Reference proteome</keyword>
<protein>
    <submittedName>
        <fullName evidence="1">Uncharacterized protein</fullName>
    </submittedName>
</protein>
<name>A0A1M7IBH0_9FLAO</name>